<dbReference type="InterPro" id="IPR025935">
    <property type="entry name" value="AbiH"/>
</dbReference>
<evidence type="ECO:0000313" key="1">
    <source>
        <dbReference type="EMBL" id="MDT9608904.1"/>
    </source>
</evidence>
<dbReference type="AlphaFoldDB" id="A0AAW8WHK0"/>
<reference evidence="1" key="1">
    <citation type="submission" date="2023-08" db="EMBL/GenBank/DDBJ databases">
        <title>Lactobacillus from the Female Urinary Tract.</title>
        <authorList>
            <person name="Stegman N."/>
            <person name="Jackson B."/>
            <person name="Steiling M."/>
            <person name="Sedano C."/>
            <person name="Wolfe A."/>
            <person name="Putonti C."/>
        </authorList>
    </citation>
    <scope>NUCLEOTIDE SEQUENCE</scope>
    <source>
        <strain evidence="1">UMB5661</strain>
    </source>
</reference>
<proteinExistence type="predicted"/>
<dbReference type="EMBL" id="JAVTXN010000006">
    <property type="protein sequence ID" value="MDT9608904.1"/>
    <property type="molecule type" value="Genomic_DNA"/>
</dbReference>
<sequence length="326" mass="38939">MKKLVILGNGLDLNFGMHTSFKDFFDRSNNINKIKSLLNLYGKQNWYDMEDFIMRLSSTRPNGASMMTHPGVYQETYQKYVSNINFIRKNIIHYLKKEENELEIAHFSNNVETFLKNADSIINFNYTDAVTQAYNVSNEKIYHIHGSLKENFIILGNSNESLVEGIPKKYRIFSKPYLRDILDLRRYLSREKRYSRKNIQNIINIFKIYNIYNYTYYKLPPYFTNSKIYKILCELNDDYDENSKYFYDLKYMNFKAEHSFQLKEIRSLLLERQENVDILSPFLDYLHFNCFKPFKIRLPGLNKGKLTNIFPEDIKEITITQIAIIN</sequence>
<dbReference type="Proteomes" id="UP001253287">
    <property type="component" value="Unassembled WGS sequence"/>
</dbReference>
<protein>
    <submittedName>
        <fullName evidence="1">AbiH family protein</fullName>
    </submittedName>
</protein>
<evidence type="ECO:0000313" key="2">
    <source>
        <dbReference type="Proteomes" id="UP001253287"/>
    </source>
</evidence>
<gene>
    <name evidence="1" type="ORF">RON39_01990</name>
</gene>
<dbReference type="Pfam" id="PF14253">
    <property type="entry name" value="AbiH"/>
    <property type="match status" value="1"/>
</dbReference>
<organism evidence="1 2">
    <name type="scientific">Lactobacillus crispatus</name>
    <dbReference type="NCBI Taxonomy" id="47770"/>
    <lineage>
        <taxon>Bacteria</taxon>
        <taxon>Bacillati</taxon>
        <taxon>Bacillota</taxon>
        <taxon>Bacilli</taxon>
        <taxon>Lactobacillales</taxon>
        <taxon>Lactobacillaceae</taxon>
        <taxon>Lactobacillus</taxon>
    </lineage>
</organism>
<accession>A0AAW8WHK0</accession>
<dbReference type="RefSeq" id="WP_315689112.1">
    <property type="nucleotide sequence ID" value="NZ_JAVTXG010000001.1"/>
</dbReference>
<name>A0AAW8WHK0_9LACO</name>
<comment type="caution">
    <text evidence="1">The sequence shown here is derived from an EMBL/GenBank/DDBJ whole genome shotgun (WGS) entry which is preliminary data.</text>
</comment>